<protein>
    <submittedName>
        <fullName evidence="2">Copper chaperone PCu(A)C</fullName>
    </submittedName>
</protein>
<dbReference type="Pfam" id="PF04314">
    <property type="entry name" value="PCuAC"/>
    <property type="match status" value="1"/>
</dbReference>
<evidence type="ECO:0000313" key="3">
    <source>
        <dbReference type="Proteomes" id="UP001595998"/>
    </source>
</evidence>
<keyword evidence="3" id="KW-1185">Reference proteome</keyword>
<dbReference type="InterPro" id="IPR036182">
    <property type="entry name" value="PCuAC_sf"/>
</dbReference>
<reference evidence="3" key="1">
    <citation type="journal article" date="2019" name="Int. J. Syst. Evol. Microbiol.">
        <title>The Global Catalogue of Microorganisms (GCM) 10K type strain sequencing project: providing services to taxonomists for standard genome sequencing and annotation.</title>
        <authorList>
            <consortium name="The Broad Institute Genomics Platform"/>
            <consortium name="The Broad Institute Genome Sequencing Center for Infectious Disease"/>
            <person name="Wu L."/>
            <person name="Ma J."/>
        </authorList>
    </citation>
    <scope>NUCLEOTIDE SEQUENCE [LARGE SCALE GENOMIC DNA]</scope>
    <source>
        <strain evidence="3">CCUG 56029</strain>
    </source>
</reference>
<gene>
    <name evidence="2" type="ORF">ACFOZ9_16115</name>
</gene>
<dbReference type="InterPro" id="IPR007410">
    <property type="entry name" value="LpqE-like"/>
</dbReference>
<evidence type="ECO:0000256" key="1">
    <source>
        <dbReference type="SAM" id="SignalP"/>
    </source>
</evidence>
<dbReference type="Gene3D" id="2.60.40.1890">
    <property type="entry name" value="PCu(A)C copper chaperone"/>
    <property type="match status" value="1"/>
</dbReference>
<name>A0ABV8XQF2_9DEIO</name>
<feature type="signal peptide" evidence="1">
    <location>
        <begin position="1"/>
        <end position="24"/>
    </location>
</feature>
<dbReference type="SUPFAM" id="SSF110087">
    <property type="entry name" value="DR1885-like metal-binding protein"/>
    <property type="match status" value="1"/>
</dbReference>
<sequence>MSYRLVLALSAGLLAVLPVAAGHAAHSVPAPSVRSVSPVRALAAQVVAVPPVITETSAFVSLHNPGARPVVLRAVSTPVAAHSMLMVTRRDAQGRSGMQTVTRLTVAARSTLKMGPDGTHVMLMGLKRPLKVGERLPLTLSFADGQTVKVQATVRRP</sequence>
<accession>A0ABV8XQF2</accession>
<feature type="chain" id="PRO_5046871080" evidence="1">
    <location>
        <begin position="25"/>
        <end position="157"/>
    </location>
</feature>
<evidence type="ECO:0000313" key="2">
    <source>
        <dbReference type="EMBL" id="MFC4427744.1"/>
    </source>
</evidence>
<keyword evidence="1" id="KW-0732">Signal</keyword>
<organism evidence="2 3">
    <name type="scientific">Deinococcus navajonensis</name>
    <dbReference type="NCBI Taxonomy" id="309884"/>
    <lineage>
        <taxon>Bacteria</taxon>
        <taxon>Thermotogati</taxon>
        <taxon>Deinococcota</taxon>
        <taxon>Deinococci</taxon>
        <taxon>Deinococcales</taxon>
        <taxon>Deinococcaceae</taxon>
        <taxon>Deinococcus</taxon>
    </lineage>
</organism>
<dbReference type="EMBL" id="JBHSEH010000024">
    <property type="protein sequence ID" value="MFC4427744.1"/>
    <property type="molecule type" value="Genomic_DNA"/>
</dbReference>
<dbReference type="Proteomes" id="UP001595998">
    <property type="component" value="Unassembled WGS sequence"/>
</dbReference>
<dbReference type="InterPro" id="IPR058248">
    <property type="entry name" value="Lxx211020-like"/>
</dbReference>
<proteinExistence type="predicted"/>
<dbReference type="PANTHER" id="PTHR36302">
    <property type="entry name" value="BLR7088 PROTEIN"/>
    <property type="match status" value="1"/>
</dbReference>
<dbReference type="RefSeq" id="WP_380041537.1">
    <property type="nucleotide sequence ID" value="NZ_JBHSEH010000024.1"/>
</dbReference>
<comment type="caution">
    <text evidence="2">The sequence shown here is derived from an EMBL/GenBank/DDBJ whole genome shotgun (WGS) entry which is preliminary data.</text>
</comment>
<dbReference type="PANTHER" id="PTHR36302:SF1">
    <property type="entry name" value="COPPER CHAPERONE PCU(A)C"/>
    <property type="match status" value="1"/>
</dbReference>